<dbReference type="eggNOG" id="arCOG04227">
    <property type="taxonomic scope" value="Archaea"/>
</dbReference>
<dbReference type="SUPFAM" id="SSF51735">
    <property type="entry name" value="NAD(P)-binding Rossmann-fold domains"/>
    <property type="match status" value="1"/>
</dbReference>
<sequence>MNFDSDLVRKMNHKEFKKIALVGATKNSTKYGNIILKDLINKGFEVLPVNPNYDEIEGLKCYRSVKEIPKEVDVIVFVLPPKVGIQVAKEAVEAGFKKLWFQPGAESEEIREFLEKAGVEYSFGRCIMVETGDRKMFLEV</sequence>
<feature type="domain" description="CoA-binding" evidence="1">
    <location>
        <begin position="13"/>
        <end position="105"/>
    </location>
</feature>
<gene>
    <name evidence="2" type="ordered locus">TSIB_1715</name>
</gene>
<protein>
    <submittedName>
        <fullName evidence="2">CoA-binding domain protein</fullName>
    </submittedName>
</protein>
<dbReference type="SMART" id="SM00881">
    <property type="entry name" value="CoA_binding"/>
    <property type="match status" value="1"/>
</dbReference>
<name>C6A571_THESM</name>
<dbReference type="KEGG" id="tsi:TSIB_1715"/>
<proteinExistence type="predicted"/>
<organism evidence="2 3">
    <name type="scientific">Thermococcus sibiricus (strain DSM 12597 / MM 739)</name>
    <dbReference type="NCBI Taxonomy" id="604354"/>
    <lineage>
        <taxon>Archaea</taxon>
        <taxon>Methanobacteriati</taxon>
        <taxon>Methanobacteriota</taxon>
        <taxon>Thermococci</taxon>
        <taxon>Thermococcales</taxon>
        <taxon>Thermococcaceae</taxon>
        <taxon>Thermococcus</taxon>
    </lineage>
</organism>
<accession>C6A571</accession>
<dbReference type="InterPro" id="IPR036291">
    <property type="entry name" value="NAD(P)-bd_dom_sf"/>
</dbReference>
<evidence type="ECO:0000313" key="2">
    <source>
        <dbReference type="EMBL" id="ACS90766.1"/>
    </source>
</evidence>
<dbReference type="EMBL" id="CP001463">
    <property type="protein sequence ID" value="ACS90766.1"/>
    <property type="molecule type" value="Genomic_DNA"/>
</dbReference>
<dbReference type="Proteomes" id="UP000009079">
    <property type="component" value="Chromosome"/>
</dbReference>
<dbReference type="PANTHER" id="PTHR33303:SF2">
    <property type="entry name" value="COA-BINDING DOMAIN-CONTAINING PROTEIN"/>
    <property type="match status" value="1"/>
</dbReference>
<dbReference type="STRING" id="604354.TSIB_1715"/>
<reference evidence="2 3" key="1">
    <citation type="journal article" date="2009" name="Appl. Environ. Microbiol.">
        <title>Metabolic versatility and indigenous origin of the archaeon Thermococcus sibiricus, isolated from a siberian oil reservoir, as revealed by genome analysis.</title>
        <authorList>
            <person name="Mardanov A.V."/>
            <person name="Ravin N.V."/>
            <person name="Svetlitchnyi V.A."/>
            <person name="Beletsky A.V."/>
            <person name="Miroshnichenko M.L."/>
            <person name="Bonch-Osmolovskaya E.A."/>
            <person name="Skryabin K.G."/>
        </authorList>
    </citation>
    <scope>NUCLEOTIDE SEQUENCE [LARGE SCALE GENOMIC DNA]</scope>
    <source>
        <strain evidence="3">DSM 12597 / MM 739</strain>
    </source>
</reference>
<dbReference type="InterPro" id="IPR003781">
    <property type="entry name" value="CoA-bd"/>
</dbReference>
<dbReference type="AlphaFoldDB" id="C6A571"/>
<dbReference type="Gene3D" id="3.40.50.720">
    <property type="entry name" value="NAD(P)-binding Rossmann-like Domain"/>
    <property type="match status" value="1"/>
</dbReference>
<evidence type="ECO:0000259" key="1">
    <source>
        <dbReference type="SMART" id="SM00881"/>
    </source>
</evidence>
<dbReference type="Pfam" id="PF13380">
    <property type="entry name" value="CoA_binding_2"/>
    <property type="match status" value="1"/>
</dbReference>
<dbReference type="PANTHER" id="PTHR33303">
    <property type="entry name" value="CYTOPLASMIC PROTEIN-RELATED"/>
    <property type="match status" value="1"/>
</dbReference>
<keyword evidence="3" id="KW-1185">Reference proteome</keyword>
<dbReference type="HOGENOM" id="CLU_112567_1_2_2"/>
<evidence type="ECO:0000313" key="3">
    <source>
        <dbReference type="Proteomes" id="UP000009079"/>
    </source>
</evidence>